<feature type="signal peptide" evidence="1">
    <location>
        <begin position="1"/>
        <end position="32"/>
    </location>
</feature>
<accession>A0AA44WNB7</accession>
<comment type="caution">
    <text evidence="2">The sequence shown here is derived from an EMBL/GenBank/DDBJ whole genome shotgun (WGS) entry which is preliminary data.</text>
</comment>
<dbReference type="Proteomes" id="UP000236305">
    <property type="component" value="Unassembled WGS sequence"/>
</dbReference>
<organism evidence="2 3">
    <name type="scientific">Verticillium dahliae</name>
    <name type="common">Verticillium wilt</name>
    <dbReference type="NCBI Taxonomy" id="27337"/>
    <lineage>
        <taxon>Eukaryota</taxon>
        <taxon>Fungi</taxon>
        <taxon>Dikarya</taxon>
        <taxon>Ascomycota</taxon>
        <taxon>Pezizomycotina</taxon>
        <taxon>Sordariomycetes</taxon>
        <taxon>Hypocreomycetidae</taxon>
        <taxon>Glomerellales</taxon>
        <taxon>Plectosphaerellaceae</taxon>
        <taxon>Verticillium</taxon>
    </lineage>
</organism>
<keyword evidence="1" id="KW-0732">Signal</keyword>
<sequence>MLLQANLLSTATAKRRLLQFHLGLSLWLSVSAGSLSAPTTLPTAALDIPLAYNYAAAHQLFRRQSADCPAGTYLCSTSLGTDFSGICCQNNQVCELDDSNQPACCPSGAVCTGTAPDSPAGQPTASASFVANTFFPFPYMATSLDQGECSSALSQCSENYDTCVTELEGGSNDFAVTIVVPGGGGTTVAASHPSLGTSATPVCSSLSSQACFGLEPSHCDQPTSVNGVVIESGSLAKPTAYPVGGAVAAGFGVAMLGLWG</sequence>
<evidence type="ECO:0000313" key="3">
    <source>
        <dbReference type="Proteomes" id="UP000236305"/>
    </source>
</evidence>
<dbReference type="EMBL" id="MPSH01000005">
    <property type="protein sequence ID" value="PNH34621.1"/>
    <property type="molecule type" value="Genomic_DNA"/>
</dbReference>
<name>A0AA44WNB7_VERDA</name>
<gene>
    <name evidence="2" type="ORF">BJF96_g2337</name>
</gene>
<reference evidence="2 3" key="1">
    <citation type="submission" date="2017-12" db="EMBL/GenBank/DDBJ databases">
        <title>Comparative genomics yields insights into virulence evolution of Verticillium dahliae.</title>
        <authorList>
            <person name="Fan R."/>
            <person name="Armitage A.D."/>
            <person name="Cascant-Lopez E."/>
            <person name="Sobczyk M."/>
            <person name="Cockerton H.M."/>
            <person name="Harrison R.J."/>
        </authorList>
    </citation>
    <scope>NUCLEOTIDE SEQUENCE [LARGE SCALE GENOMIC DNA]</scope>
    <source>
        <strain evidence="2 3">12008</strain>
    </source>
</reference>
<evidence type="ECO:0000313" key="2">
    <source>
        <dbReference type="EMBL" id="PNH34621.1"/>
    </source>
</evidence>
<dbReference type="AlphaFoldDB" id="A0AA44WNB7"/>
<proteinExistence type="predicted"/>
<evidence type="ECO:0008006" key="4">
    <source>
        <dbReference type="Google" id="ProtNLM"/>
    </source>
</evidence>
<feature type="chain" id="PRO_5041445800" description="Gpi-anchored protein" evidence="1">
    <location>
        <begin position="33"/>
        <end position="260"/>
    </location>
</feature>
<dbReference type="PANTHER" id="PTHR39599">
    <property type="entry name" value="GPI-ANCHORED PROTEIN (EUROFUNG)-RELATED-RELATED"/>
    <property type="match status" value="1"/>
</dbReference>
<dbReference type="PANTHER" id="PTHR39599:SF1">
    <property type="entry name" value="GPI-ANCHORED PROTEIN (EUROFUNG)"/>
    <property type="match status" value="1"/>
</dbReference>
<protein>
    <recommendedName>
        <fullName evidence="4">Gpi-anchored protein</fullName>
    </recommendedName>
</protein>
<evidence type="ECO:0000256" key="1">
    <source>
        <dbReference type="SAM" id="SignalP"/>
    </source>
</evidence>